<evidence type="ECO:0000313" key="1">
    <source>
        <dbReference type="EMBL" id="GAH64351.1"/>
    </source>
</evidence>
<reference evidence="1" key="1">
    <citation type="journal article" date="2014" name="Front. Microbiol.">
        <title>High frequency of phylogenetically diverse reductive dehalogenase-homologous genes in deep subseafloor sedimentary metagenomes.</title>
        <authorList>
            <person name="Kawai M."/>
            <person name="Futagami T."/>
            <person name="Toyoda A."/>
            <person name="Takaki Y."/>
            <person name="Nishi S."/>
            <person name="Hori S."/>
            <person name="Arai W."/>
            <person name="Tsubouchi T."/>
            <person name="Morono Y."/>
            <person name="Uchiyama I."/>
            <person name="Ito T."/>
            <person name="Fujiyama A."/>
            <person name="Inagaki F."/>
            <person name="Takami H."/>
        </authorList>
    </citation>
    <scope>NUCLEOTIDE SEQUENCE</scope>
    <source>
        <strain evidence="1">Expedition CK06-06</strain>
    </source>
</reference>
<comment type="caution">
    <text evidence="1">The sequence shown here is derived from an EMBL/GenBank/DDBJ whole genome shotgun (WGS) entry which is preliminary data.</text>
</comment>
<proteinExistence type="predicted"/>
<dbReference type="EMBL" id="BARU01029212">
    <property type="protein sequence ID" value="GAH64351.1"/>
    <property type="molecule type" value="Genomic_DNA"/>
</dbReference>
<name>X1H2F7_9ZZZZ</name>
<dbReference type="AlphaFoldDB" id="X1H2F7"/>
<sequence>MEIVEITSRRGLVDATIRVAEVDTSRRKAWRIVVTPKWKPDKPKRSVPTSDKLVLRTNHPERSHIIVPVTIDSLKHLVVRPRSVFLGFILLRQQSDRLIRISSRDLASFGVKSAVAEDDQIVVGALQKMDGGWFLPVT</sequence>
<organism evidence="1">
    <name type="scientific">marine sediment metagenome</name>
    <dbReference type="NCBI Taxonomy" id="412755"/>
    <lineage>
        <taxon>unclassified sequences</taxon>
        <taxon>metagenomes</taxon>
        <taxon>ecological metagenomes</taxon>
    </lineage>
</organism>
<accession>X1H2F7</accession>
<feature type="non-terminal residue" evidence="1">
    <location>
        <position position="138"/>
    </location>
</feature>
<protein>
    <submittedName>
        <fullName evidence="1">Uncharacterized protein</fullName>
    </submittedName>
</protein>
<gene>
    <name evidence="1" type="ORF">S03H2_46512</name>
</gene>